<reference evidence="7 8" key="1">
    <citation type="submission" date="2015-11" db="EMBL/GenBank/DDBJ databases">
        <title>Sequence of Pedobacter ginsenosidimutans.</title>
        <authorList>
            <person name="Carson E."/>
            <person name="Keyser V."/>
            <person name="Newman J."/>
            <person name="Miller J."/>
        </authorList>
    </citation>
    <scope>NUCLEOTIDE SEQUENCE [LARGE SCALE GENOMIC DNA]</scope>
    <source>
        <strain evidence="7 8">KACC 14530</strain>
    </source>
</reference>
<dbReference type="GO" id="GO:0031564">
    <property type="term" value="P:transcription antitermination"/>
    <property type="evidence" value="ECO:0007669"/>
    <property type="project" value="UniProtKB-KW"/>
</dbReference>
<dbReference type="SUPFAM" id="SSF48013">
    <property type="entry name" value="NusB-like"/>
    <property type="match status" value="1"/>
</dbReference>
<dbReference type="GO" id="GO:0006353">
    <property type="term" value="P:DNA-templated transcription termination"/>
    <property type="evidence" value="ECO:0007669"/>
    <property type="project" value="InterPro"/>
</dbReference>
<dbReference type="AlphaFoldDB" id="A0A0T5VMD5"/>
<sequence>MLNRRHLRIKALQNIFAWHMADKKDIKGDLKTLMQSIDSVYEMYIWMLSLMVEVTEFTANDAAERANKFIKTAEDINPNMKLLHNKFSVLMQQNPEYVSAVKKYKVDWGFDPEIRKTVYNSLKASKEYADYLADPNESLESSKDIIKYIFRKIILKNQAILQVFEEKFINWQVDHEVMKGMVAKTLKNFTSEDPFKNKLTEISADWVEDSKFVQDLFVHTLQNDAKYQEMIADRTKNWESERIALMDTILMKMAICELLNFPSIPVKVTINEYLELSKDYSTPKSNSFINGILDKILGDLKKNNTIKKIGRGLIED</sequence>
<keyword evidence="4" id="KW-0805">Transcription regulation</keyword>
<gene>
    <name evidence="7" type="ORF">ASU31_17035</name>
</gene>
<evidence type="ECO:0000256" key="1">
    <source>
        <dbReference type="ARBA" id="ARBA00005952"/>
    </source>
</evidence>
<evidence type="ECO:0000313" key="8">
    <source>
        <dbReference type="Proteomes" id="UP000051950"/>
    </source>
</evidence>
<dbReference type="GO" id="GO:0005829">
    <property type="term" value="C:cytosol"/>
    <property type="evidence" value="ECO:0007669"/>
    <property type="project" value="TreeGrafter"/>
</dbReference>
<accession>A0A0T5VMD5</accession>
<dbReference type="EMBL" id="LMZQ01000013">
    <property type="protein sequence ID" value="KRT15018.1"/>
    <property type="molecule type" value="Genomic_DNA"/>
</dbReference>
<proteinExistence type="inferred from homology"/>
<name>A0A0T5VMD5_9SPHI</name>
<evidence type="ECO:0000313" key="7">
    <source>
        <dbReference type="EMBL" id="KRT15018.1"/>
    </source>
</evidence>
<dbReference type="InterPro" id="IPR035926">
    <property type="entry name" value="NusB-like_sf"/>
</dbReference>
<dbReference type="InterPro" id="IPR011605">
    <property type="entry name" value="NusB_fam"/>
</dbReference>
<dbReference type="PANTHER" id="PTHR11078">
    <property type="entry name" value="N UTILIZATION SUBSTANCE PROTEIN B-RELATED"/>
    <property type="match status" value="1"/>
</dbReference>
<dbReference type="Proteomes" id="UP000051950">
    <property type="component" value="Unassembled WGS sequence"/>
</dbReference>
<organism evidence="7 8">
    <name type="scientific">Pedobacter ginsenosidimutans</name>
    <dbReference type="NCBI Taxonomy" id="687842"/>
    <lineage>
        <taxon>Bacteria</taxon>
        <taxon>Pseudomonadati</taxon>
        <taxon>Bacteroidota</taxon>
        <taxon>Sphingobacteriia</taxon>
        <taxon>Sphingobacteriales</taxon>
        <taxon>Sphingobacteriaceae</taxon>
        <taxon>Pedobacter</taxon>
    </lineage>
</organism>
<keyword evidence="2" id="KW-0889">Transcription antitermination</keyword>
<dbReference type="RefSeq" id="WP_057933473.1">
    <property type="nucleotide sequence ID" value="NZ_LMZQ01000013.1"/>
</dbReference>
<keyword evidence="8" id="KW-1185">Reference proteome</keyword>
<dbReference type="NCBIfam" id="TIGR01951">
    <property type="entry name" value="nusB"/>
    <property type="match status" value="1"/>
</dbReference>
<evidence type="ECO:0000259" key="6">
    <source>
        <dbReference type="Pfam" id="PF01029"/>
    </source>
</evidence>
<comment type="caution">
    <text evidence="7">The sequence shown here is derived from an EMBL/GenBank/DDBJ whole genome shotgun (WGS) entry which is preliminary data.</text>
</comment>
<protein>
    <submittedName>
        <fullName evidence="7">Nitrogen utilization protein</fullName>
    </submittedName>
</protein>
<evidence type="ECO:0000256" key="2">
    <source>
        <dbReference type="ARBA" id="ARBA00022814"/>
    </source>
</evidence>
<dbReference type="InterPro" id="IPR006027">
    <property type="entry name" value="NusB_RsmB_TIM44"/>
</dbReference>
<evidence type="ECO:0000256" key="5">
    <source>
        <dbReference type="ARBA" id="ARBA00023163"/>
    </source>
</evidence>
<dbReference type="GO" id="GO:0003723">
    <property type="term" value="F:RNA binding"/>
    <property type="evidence" value="ECO:0007669"/>
    <property type="project" value="UniProtKB-KW"/>
</dbReference>
<evidence type="ECO:0000256" key="3">
    <source>
        <dbReference type="ARBA" id="ARBA00022884"/>
    </source>
</evidence>
<dbReference type="OrthoDB" id="9787568at2"/>
<evidence type="ECO:0000256" key="4">
    <source>
        <dbReference type="ARBA" id="ARBA00023015"/>
    </source>
</evidence>
<comment type="similarity">
    <text evidence="1">Belongs to the NusB family.</text>
</comment>
<dbReference type="Gene3D" id="1.10.940.10">
    <property type="entry name" value="NusB-like"/>
    <property type="match status" value="1"/>
</dbReference>
<dbReference type="STRING" id="687842.ASU31_17035"/>
<dbReference type="PANTHER" id="PTHR11078:SF3">
    <property type="entry name" value="ANTITERMINATION NUSB DOMAIN-CONTAINING PROTEIN"/>
    <property type="match status" value="1"/>
</dbReference>
<dbReference type="Pfam" id="PF01029">
    <property type="entry name" value="NusB"/>
    <property type="match status" value="1"/>
</dbReference>
<keyword evidence="5" id="KW-0804">Transcription</keyword>
<keyword evidence="3" id="KW-0694">RNA-binding</keyword>
<feature type="domain" description="NusB/RsmB/TIM44" evidence="6">
    <location>
        <begin position="202"/>
        <end position="296"/>
    </location>
</feature>